<reference evidence="2 3" key="1">
    <citation type="submission" date="2015-06" db="EMBL/GenBank/DDBJ databases">
        <title>Genome sequence of the organohalide-respiring Dehalogenimonas alkenigignens type strain (IP3-3T).</title>
        <authorList>
            <person name="Key T.A."/>
            <person name="Richmond D.P."/>
            <person name="Bowman K.S."/>
            <person name="Cho Y.-J."/>
            <person name="Chun J."/>
            <person name="da Costa M.S."/>
            <person name="Rainey F.A."/>
            <person name="Moe W.M."/>
        </authorList>
    </citation>
    <scope>NUCLEOTIDE SEQUENCE [LARGE SCALE GENOMIC DNA]</scope>
    <source>
        <strain evidence="2 3">IP3-3</strain>
    </source>
</reference>
<organism evidence="2 3">
    <name type="scientific">Dehalogenimonas alkenigignens</name>
    <dbReference type="NCBI Taxonomy" id="1217799"/>
    <lineage>
        <taxon>Bacteria</taxon>
        <taxon>Bacillati</taxon>
        <taxon>Chloroflexota</taxon>
        <taxon>Dehalococcoidia</taxon>
        <taxon>Dehalococcoidales</taxon>
        <taxon>Dehalococcoidaceae</taxon>
        <taxon>Dehalogenimonas</taxon>
    </lineage>
</organism>
<evidence type="ECO:0000313" key="2">
    <source>
        <dbReference type="EMBL" id="KTB48732.1"/>
    </source>
</evidence>
<name>A0A0W0GJJ3_9CHLR</name>
<dbReference type="Gene3D" id="2.20.28.30">
    <property type="entry name" value="RNA polymerase ii, chain L"/>
    <property type="match status" value="1"/>
</dbReference>
<evidence type="ECO:0000259" key="1">
    <source>
        <dbReference type="SMART" id="SM00834"/>
    </source>
</evidence>
<dbReference type="OrthoDB" id="9813321at2"/>
<dbReference type="RefSeq" id="WP_058439671.1">
    <property type="nucleotide sequence ID" value="NZ_KQ758903.1"/>
</dbReference>
<dbReference type="InterPro" id="IPR029040">
    <property type="entry name" value="RPABC4/Spt4"/>
</dbReference>
<dbReference type="AlphaFoldDB" id="A0A0W0GJJ3"/>
<dbReference type="SUPFAM" id="SSF63393">
    <property type="entry name" value="RNA polymerase subunits"/>
    <property type="match status" value="1"/>
</dbReference>
<keyword evidence="3" id="KW-1185">Reference proteome</keyword>
<dbReference type="InterPro" id="IPR013429">
    <property type="entry name" value="Regulatory_FmdB_Zinc_ribbon"/>
</dbReference>
<dbReference type="STRING" id="1217799.DEALK_15790"/>
<protein>
    <submittedName>
        <fullName evidence="2">Putative regulatory protein, FmdB family</fullName>
    </submittedName>
</protein>
<evidence type="ECO:0000313" key="3">
    <source>
        <dbReference type="Proteomes" id="UP000053947"/>
    </source>
</evidence>
<dbReference type="SMART" id="SM00834">
    <property type="entry name" value="CxxC_CXXC_SSSS"/>
    <property type="match status" value="1"/>
</dbReference>
<dbReference type="PANTHER" id="PTHR34404:SF3">
    <property type="entry name" value="REGULATORY PROTEIN, FMDB FAMILY"/>
    <property type="match status" value="1"/>
</dbReference>
<proteinExistence type="predicted"/>
<dbReference type="Pfam" id="PF09723">
    <property type="entry name" value="Zn_ribbon_8"/>
    <property type="match status" value="1"/>
</dbReference>
<feature type="domain" description="Putative regulatory protein FmdB zinc ribbon" evidence="1">
    <location>
        <begin position="1"/>
        <end position="42"/>
    </location>
</feature>
<sequence length="59" mass="6814">MPLYEYRCEKCKKKFELLRKVTDTSPVTCPNCGDTEIKKKASTFVTTGKAPRKMPWELS</sequence>
<dbReference type="EMBL" id="LFDV01000002">
    <property type="protein sequence ID" value="KTB48732.1"/>
    <property type="molecule type" value="Genomic_DNA"/>
</dbReference>
<comment type="caution">
    <text evidence="2">The sequence shown here is derived from an EMBL/GenBank/DDBJ whole genome shotgun (WGS) entry which is preliminary data.</text>
</comment>
<gene>
    <name evidence="2" type="ORF">DEALK_15790</name>
</gene>
<dbReference type="NCBIfam" id="TIGR02605">
    <property type="entry name" value="CxxC_CxxC_SSSS"/>
    <property type="match status" value="1"/>
</dbReference>
<accession>A0A0W0GJJ3</accession>
<dbReference type="Proteomes" id="UP000053947">
    <property type="component" value="Unassembled WGS sequence"/>
</dbReference>
<dbReference type="PANTHER" id="PTHR34404">
    <property type="entry name" value="REGULATORY PROTEIN, FMDB FAMILY"/>
    <property type="match status" value="1"/>
</dbReference>